<dbReference type="PANTHER" id="PTHR42972:SF8">
    <property type="entry name" value="POLYHYDROXYBUTYRATE DEPOLYMERASE"/>
    <property type="match status" value="1"/>
</dbReference>
<proteinExistence type="predicted"/>
<dbReference type="Proteomes" id="UP000759443">
    <property type="component" value="Unassembled WGS sequence"/>
</dbReference>
<accession>A0ABS4DWG3</accession>
<evidence type="ECO:0000313" key="2">
    <source>
        <dbReference type="EMBL" id="MBP1850017.1"/>
    </source>
</evidence>
<dbReference type="SUPFAM" id="SSF53474">
    <property type="entry name" value="alpha/beta-Hydrolases"/>
    <property type="match status" value="1"/>
</dbReference>
<gene>
    <name evidence="2" type="ORF">J2Z17_001438</name>
</gene>
<reference evidence="2 3" key="1">
    <citation type="submission" date="2021-03" db="EMBL/GenBank/DDBJ databases">
        <title>Genomic Encyclopedia of Type Strains, Phase IV (KMG-IV): sequencing the most valuable type-strain genomes for metagenomic binning, comparative biology and taxonomic classification.</title>
        <authorList>
            <person name="Goeker M."/>
        </authorList>
    </citation>
    <scope>NUCLEOTIDE SEQUENCE [LARGE SCALE GENOMIC DNA]</scope>
    <source>
        <strain evidence="2 3">DSM 21600</strain>
    </source>
</reference>
<feature type="chain" id="PRO_5045875033" evidence="1">
    <location>
        <begin position="27"/>
        <end position="349"/>
    </location>
</feature>
<keyword evidence="3" id="KW-1185">Reference proteome</keyword>
<organism evidence="2 3">
    <name type="scientific">Rhizobium halophytocola</name>
    <dbReference type="NCBI Taxonomy" id="735519"/>
    <lineage>
        <taxon>Bacteria</taxon>
        <taxon>Pseudomonadati</taxon>
        <taxon>Pseudomonadota</taxon>
        <taxon>Alphaproteobacteria</taxon>
        <taxon>Hyphomicrobiales</taxon>
        <taxon>Rhizobiaceae</taxon>
        <taxon>Rhizobium/Agrobacterium group</taxon>
        <taxon>Rhizobium</taxon>
    </lineage>
</organism>
<protein>
    <submittedName>
        <fullName evidence="2">Poly(3-hydroxybutyrate) depolymerase</fullName>
    </submittedName>
</protein>
<dbReference type="PANTHER" id="PTHR42972">
    <property type="entry name" value="TOL-PAL SYSTEM PROTEIN TOLB"/>
    <property type="match status" value="1"/>
</dbReference>
<dbReference type="EMBL" id="JAGGJU010000003">
    <property type="protein sequence ID" value="MBP1850017.1"/>
    <property type="molecule type" value="Genomic_DNA"/>
</dbReference>
<dbReference type="Gene3D" id="3.40.50.1820">
    <property type="entry name" value="alpha/beta hydrolase"/>
    <property type="match status" value="2"/>
</dbReference>
<comment type="caution">
    <text evidence="2">The sequence shown here is derived from an EMBL/GenBank/DDBJ whole genome shotgun (WGS) entry which is preliminary data.</text>
</comment>
<dbReference type="RefSeq" id="WP_209943548.1">
    <property type="nucleotide sequence ID" value="NZ_JAGGJU010000003.1"/>
</dbReference>
<evidence type="ECO:0000256" key="1">
    <source>
        <dbReference type="SAM" id="SignalP"/>
    </source>
</evidence>
<name>A0ABS4DWG3_9HYPH</name>
<sequence length="349" mass="37143">MRSLLFMLTILLLSLNVSLQPSVAHAAEPLPKLNLDISKTTVSGLSSGAFMAVQLETAFSSAIAGAGVVSGGPYNCAEDSVYKAVFGCLVPPWYMYWPAPVADESFAAFKTLEGRIDPLSDIASDRIYLFHGTADDTVRRKSMDVLAEVYGRLDVPAANIRYVTDVGAGHGFLTDEGPVACGVTKPDFLNDCDIDQAGDILKWLYGELAPPVGPTGVADNLLSFDQSAYTEGALGMDDTGFVYIPASCRSGAPCRLHIALHGCQQGRKTIGDAYARLTGYNGWAEANGIVVLYPQAVVIPASAFSPFAGNPKGCWDWWGYSADDYLSRDAPQLAAIARMAAALGAPIRR</sequence>
<evidence type="ECO:0000313" key="3">
    <source>
        <dbReference type="Proteomes" id="UP000759443"/>
    </source>
</evidence>
<feature type="signal peptide" evidence="1">
    <location>
        <begin position="1"/>
        <end position="26"/>
    </location>
</feature>
<keyword evidence="1" id="KW-0732">Signal</keyword>
<dbReference type="InterPro" id="IPR029058">
    <property type="entry name" value="AB_hydrolase_fold"/>
</dbReference>